<sequence>MTNSTATSSGVGPFESRFQTGAAALSVCSFLTAVVIGWMGYQESTFVGTELNILSGSAGLLLAGFLGIVALVAAFYMEPGFDH</sequence>
<reference evidence="2 3" key="1">
    <citation type="journal article" date="2019" name="Nat. Commun.">
        <title>A new type of DNA phosphorothioation-based antiviral system in archaea.</title>
        <authorList>
            <person name="Xiong L."/>
            <person name="Liu S."/>
            <person name="Chen S."/>
            <person name="Xiao Y."/>
            <person name="Zhu B."/>
            <person name="Gao Y."/>
            <person name="Zhang Y."/>
            <person name="Chen B."/>
            <person name="Luo J."/>
            <person name="Deng Z."/>
            <person name="Chen X."/>
            <person name="Wang L."/>
            <person name="Chen S."/>
        </authorList>
    </citation>
    <scope>NUCLEOTIDE SEQUENCE [LARGE SCALE GENOMIC DNA]</scope>
    <source>
        <strain evidence="2 3">JCM 10635</strain>
    </source>
</reference>
<keyword evidence="1" id="KW-0812">Transmembrane</keyword>
<proteinExistence type="predicted"/>
<name>A0A4D6HR40_9EURY</name>
<protein>
    <submittedName>
        <fullName evidence="2">Uncharacterized protein</fullName>
    </submittedName>
</protein>
<evidence type="ECO:0000313" key="2">
    <source>
        <dbReference type="EMBL" id="QCC55582.1"/>
    </source>
</evidence>
<feature type="transmembrane region" description="Helical" evidence="1">
    <location>
        <begin position="20"/>
        <end position="41"/>
    </location>
</feature>
<organism evidence="2 3">
    <name type="scientific">Natronorubrum bangense</name>
    <dbReference type="NCBI Taxonomy" id="61858"/>
    <lineage>
        <taxon>Archaea</taxon>
        <taxon>Methanobacteriati</taxon>
        <taxon>Methanobacteriota</taxon>
        <taxon>Stenosarchaea group</taxon>
        <taxon>Halobacteria</taxon>
        <taxon>Halobacteriales</taxon>
        <taxon>Natrialbaceae</taxon>
        <taxon>Natronorubrum</taxon>
    </lineage>
</organism>
<dbReference type="Proteomes" id="UP000296822">
    <property type="component" value="Chromosome"/>
</dbReference>
<dbReference type="KEGG" id="nbg:DV706_14540"/>
<feature type="transmembrane region" description="Helical" evidence="1">
    <location>
        <begin position="53"/>
        <end position="77"/>
    </location>
</feature>
<dbReference type="AlphaFoldDB" id="A0A4D6HR40"/>
<accession>A0A4D6HR40</accession>
<dbReference type="GeneID" id="39852482"/>
<evidence type="ECO:0000256" key="1">
    <source>
        <dbReference type="SAM" id="Phobius"/>
    </source>
</evidence>
<keyword evidence="1" id="KW-0472">Membrane</keyword>
<evidence type="ECO:0000313" key="3">
    <source>
        <dbReference type="Proteomes" id="UP000296822"/>
    </source>
</evidence>
<keyword evidence="1" id="KW-1133">Transmembrane helix</keyword>
<gene>
    <name evidence="2" type="ORF">DV706_14540</name>
</gene>
<dbReference type="EMBL" id="CP031305">
    <property type="protein sequence ID" value="QCC55582.1"/>
    <property type="molecule type" value="Genomic_DNA"/>
</dbReference>
<dbReference type="RefSeq" id="WP_006065796.1">
    <property type="nucleotide sequence ID" value="NZ_CP031305.1"/>
</dbReference>